<dbReference type="PANTHER" id="PTHR37953:SF1">
    <property type="entry name" value="UPF0127 PROTEIN MJ1496"/>
    <property type="match status" value="1"/>
</dbReference>
<dbReference type="AlphaFoldDB" id="A0A975ENM9"/>
<dbReference type="EMBL" id="CP060010">
    <property type="protein sequence ID" value="QTN35468.1"/>
    <property type="molecule type" value="Genomic_DNA"/>
</dbReference>
<evidence type="ECO:0000256" key="1">
    <source>
        <dbReference type="SAM" id="SignalP"/>
    </source>
</evidence>
<feature type="signal peptide" evidence="1">
    <location>
        <begin position="1"/>
        <end position="24"/>
    </location>
</feature>
<dbReference type="KEGG" id="cact:HZ995_13415"/>
<keyword evidence="1" id="KW-0732">Signal</keyword>
<proteinExistence type="predicted"/>
<protein>
    <submittedName>
        <fullName evidence="2">DUF192 domain-containing protein</fullName>
    </submittedName>
</protein>
<gene>
    <name evidence="2" type="ORF">HZ995_13415</name>
</gene>
<reference evidence="2" key="1">
    <citation type="submission" date="2020-07" db="EMBL/GenBank/DDBJ databases">
        <title>Genome sequences of bacteria associated with the marine, planktonic diatom Thalassiosira profunda strain ECT2AJA-044.</title>
        <authorList>
            <person name="Gargas C.B."/>
            <person name="Roberts W.R."/>
            <person name="Alverson A.J."/>
        </authorList>
    </citation>
    <scope>NUCLEOTIDE SEQUENCE</scope>
    <source>
        <strain evidence="2">ECT2AJA-044</strain>
    </source>
</reference>
<sequence length="164" mass="18425">MPVRRISLFGGFVLSMGLFSAVSAATDCRVDTVQLRGDWGEVRFNVEVADDAIERQRGLMHRLEMPMSAGMLFVYHQTRVVSFWMKNTLIPLDMIFLDETGRVVKIHERAIPRDLSSISSDVPSRYVLEINGGLARAIGITVGSELRHPSVLQHLAVWPCRDSE</sequence>
<feature type="chain" id="PRO_5038136341" evidence="1">
    <location>
        <begin position="25"/>
        <end position="164"/>
    </location>
</feature>
<dbReference type="PANTHER" id="PTHR37953">
    <property type="entry name" value="UPF0127 PROTEIN MJ1496"/>
    <property type="match status" value="1"/>
</dbReference>
<accession>A0A975ENM9</accession>
<dbReference type="Proteomes" id="UP000665026">
    <property type="component" value="Chromosome"/>
</dbReference>
<dbReference type="InterPro" id="IPR003795">
    <property type="entry name" value="DUF192"/>
</dbReference>
<dbReference type="RefSeq" id="WP_209356173.1">
    <property type="nucleotide sequence ID" value="NZ_CP060010.1"/>
</dbReference>
<evidence type="ECO:0000313" key="2">
    <source>
        <dbReference type="EMBL" id="QTN35468.1"/>
    </source>
</evidence>
<name>A0A975ENM9_9RHOB</name>
<dbReference type="Gene3D" id="2.60.120.1140">
    <property type="entry name" value="Protein of unknown function DUF192"/>
    <property type="match status" value="1"/>
</dbReference>
<evidence type="ECO:0000313" key="3">
    <source>
        <dbReference type="Proteomes" id="UP000665026"/>
    </source>
</evidence>
<dbReference type="Pfam" id="PF02643">
    <property type="entry name" value="DUF192"/>
    <property type="match status" value="1"/>
</dbReference>
<organism evidence="2 3">
    <name type="scientific">Cognatishimia activa</name>
    <dbReference type="NCBI Taxonomy" id="1715691"/>
    <lineage>
        <taxon>Bacteria</taxon>
        <taxon>Pseudomonadati</taxon>
        <taxon>Pseudomonadota</taxon>
        <taxon>Alphaproteobacteria</taxon>
        <taxon>Rhodobacterales</taxon>
        <taxon>Paracoccaceae</taxon>
        <taxon>Cognatishimia</taxon>
    </lineage>
</organism>
<dbReference type="InterPro" id="IPR038695">
    <property type="entry name" value="Saro_0823-like_sf"/>
</dbReference>